<dbReference type="GO" id="GO:0015867">
    <property type="term" value="P:ATP transport"/>
    <property type="evidence" value="ECO:0007669"/>
    <property type="project" value="TreeGrafter"/>
</dbReference>
<dbReference type="RefSeq" id="XP_013421815.1">
    <property type="nucleotide sequence ID" value="XM_013566361.1"/>
</dbReference>
<keyword evidence="7" id="KW-1185">Reference proteome</keyword>
<feature type="transmembrane region" description="Helical" evidence="5">
    <location>
        <begin position="35"/>
        <end position="62"/>
    </location>
</feature>
<dbReference type="PANTHER" id="PTHR11662:SF279">
    <property type="entry name" value="VOLTAGE-GATED PURINE NUCLEOTIDE UNIPORTER SLC17A9"/>
    <property type="match status" value="1"/>
</dbReference>
<proteinExistence type="predicted"/>
<feature type="transmembrane region" description="Helical" evidence="5">
    <location>
        <begin position="422"/>
        <end position="441"/>
    </location>
</feature>
<dbReference type="Gene3D" id="1.20.1250.20">
    <property type="entry name" value="MFS general substrate transporter like domains"/>
    <property type="match status" value="2"/>
</dbReference>
<keyword evidence="2 5" id="KW-0812">Transmembrane</keyword>
<dbReference type="AlphaFoldDB" id="A0A1S3KGP5"/>
<name>A0A1S3KGP5_LINAN</name>
<dbReference type="Pfam" id="PF07690">
    <property type="entry name" value="MFS_1"/>
    <property type="match status" value="1"/>
</dbReference>
<dbReference type="InterPro" id="IPR036259">
    <property type="entry name" value="MFS_trans_sf"/>
</dbReference>
<dbReference type="PANTHER" id="PTHR11662">
    <property type="entry name" value="SOLUTE CARRIER FAMILY 17"/>
    <property type="match status" value="1"/>
</dbReference>
<evidence type="ECO:0000256" key="3">
    <source>
        <dbReference type="ARBA" id="ARBA00022989"/>
    </source>
</evidence>
<sequence>MDGDPNSPLITPKVQITRDDGKNVNNTLWNRREKYIWVLTLFTGCSVLYTARTVMPLCVVAISKELKWDKTQSGMVLSCFFWGYTMTQVLGGYLSDRIGGDIVISFAACGWSFITFITPKLAYLSSDKATTVNVIVLSRVLLGACQGFHMPSVTSLSAARIPAEERSFQYSFIIAGKHFGTLLCGSIGSLLLEYYGWESTFYVIGVGGFLWMLFLRYYLLGGNKPKNQVVSLKNNMVPDSFVPQKEHIPVPWMSLLSRVPFWALVVAHFCENYAFFILLSWLPSYFHENFPQAKGWVFNVLPWLLTIFSAVSSGWIADNLISKGYTVTAVRKVMQSLCFLGTALFLFLLSFMHTFHTSLFCVAVGVMCCGFHNSGVLVNVQDIAPQFAGSVFGLMNMAGAIPGFIGVYVAGHMLEVTKSWTAVFNQTSMVCIFGWAVYVIFGTGKKII</sequence>
<evidence type="ECO:0000256" key="4">
    <source>
        <dbReference type="ARBA" id="ARBA00023136"/>
    </source>
</evidence>
<organism evidence="7 8">
    <name type="scientific">Lingula anatina</name>
    <name type="common">Brachiopod</name>
    <name type="synonym">Lingula unguis</name>
    <dbReference type="NCBI Taxonomy" id="7574"/>
    <lineage>
        <taxon>Eukaryota</taxon>
        <taxon>Metazoa</taxon>
        <taxon>Spiralia</taxon>
        <taxon>Lophotrochozoa</taxon>
        <taxon>Brachiopoda</taxon>
        <taxon>Linguliformea</taxon>
        <taxon>Lingulata</taxon>
        <taxon>Lingulida</taxon>
        <taxon>Linguloidea</taxon>
        <taxon>Lingulidae</taxon>
        <taxon>Lingula</taxon>
    </lineage>
</organism>
<evidence type="ECO:0000313" key="7">
    <source>
        <dbReference type="Proteomes" id="UP000085678"/>
    </source>
</evidence>
<dbReference type="InterPro" id="IPR020846">
    <property type="entry name" value="MFS_dom"/>
</dbReference>
<feature type="transmembrane region" description="Helical" evidence="5">
    <location>
        <begin position="261"/>
        <end position="281"/>
    </location>
</feature>
<feature type="transmembrane region" description="Helical" evidence="5">
    <location>
        <begin position="357"/>
        <end position="380"/>
    </location>
</feature>
<feature type="transmembrane region" description="Helical" evidence="5">
    <location>
        <begin position="333"/>
        <end position="351"/>
    </location>
</feature>
<feature type="transmembrane region" description="Helical" evidence="5">
    <location>
        <begin position="170"/>
        <end position="195"/>
    </location>
</feature>
<dbReference type="Proteomes" id="UP000085678">
    <property type="component" value="Unplaced"/>
</dbReference>
<evidence type="ECO:0000256" key="2">
    <source>
        <dbReference type="ARBA" id="ARBA00022692"/>
    </source>
</evidence>
<protein>
    <submittedName>
        <fullName evidence="8">Solute carrier family 17 member 9 isoform X2</fullName>
    </submittedName>
</protein>
<evidence type="ECO:0000259" key="6">
    <source>
        <dbReference type="PROSITE" id="PS50850"/>
    </source>
</evidence>
<feature type="transmembrane region" description="Helical" evidence="5">
    <location>
        <begin position="74"/>
        <end position="94"/>
    </location>
</feature>
<dbReference type="InterPro" id="IPR044777">
    <property type="entry name" value="SLC17A9-like"/>
</dbReference>
<evidence type="ECO:0000256" key="5">
    <source>
        <dbReference type="SAM" id="Phobius"/>
    </source>
</evidence>
<feature type="transmembrane region" description="Helical" evidence="5">
    <location>
        <begin position="387"/>
        <end position="410"/>
    </location>
</feature>
<dbReference type="OrthoDB" id="2985014at2759"/>
<dbReference type="GO" id="GO:0015291">
    <property type="term" value="F:secondary active transmembrane transporter activity"/>
    <property type="evidence" value="ECO:0007669"/>
    <property type="project" value="UniProtKB-ARBA"/>
</dbReference>
<gene>
    <name evidence="8" type="primary">LOC106181851</name>
</gene>
<dbReference type="FunFam" id="1.20.1250.20:FF:000059">
    <property type="entry name" value="Solute carrier family 17 member 9"/>
    <property type="match status" value="1"/>
</dbReference>
<accession>A0A1S3KGP5</accession>
<dbReference type="GO" id="GO:0016020">
    <property type="term" value="C:membrane"/>
    <property type="evidence" value="ECO:0007669"/>
    <property type="project" value="UniProtKB-SubCell"/>
</dbReference>
<feature type="transmembrane region" description="Helical" evidence="5">
    <location>
        <begin position="100"/>
        <end position="118"/>
    </location>
</feature>
<dbReference type="SUPFAM" id="SSF103473">
    <property type="entry name" value="MFS general substrate transporter"/>
    <property type="match status" value="1"/>
</dbReference>
<dbReference type="CDD" id="cd17380">
    <property type="entry name" value="MFS_SLC17A9_like"/>
    <property type="match status" value="1"/>
</dbReference>
<feature type="domain" description="Major facilitator superfamily (MFS) profile" evidence="6">
    <location>
        <begin position="37"/>
        <end position="446"/>
    </location>
</feature>
<reference evidence="8" key="1">
    <citation type="submission" date="2025-08" db="UniProtKB">
        <authorList>
            <consortium name="RefSeq"/>
        </authorList>
    </citation>
    <scope>IDENTIFICATION</scope>
    <source>
        <tissue evidence="8">Gonads</tissue>
    </source>
</reference>
<evidence type="ECO:0000256" key="1">
    <source>
        <dbReference type="ARBA" id="ARBA00004141"/>
    </source>
</evidence>
<keyword evidence="3 5" id="KW-1133">Transmembrane helix</keyword>
<feature type="transmembrane region" description="Helical" evidence="5">
    <location>
        <begin position="201"/>
        <end position="219"/>
    </location>
</feature>
<dbReference type="GeneID" id="106181851"/>
<feature type="transmembrane region" description="Helical" evidence="5">
    <location>
        <begin position="301"/>
        <end position="321"/>
    </location>
</feature>
<dbReference type="InterPro" id="IPR011701">
    <property type="entry name" value="MFS"/>
</dbReference>
<keyword evidence="4 5" id="KW-0472">Membrane</keyword>
<dbReference type="InterPro" id="IPR050382">
    <property type="entry name" value="MFS_Na/Anion_cotransporter"/>
</dbReference>
<dbReference type="FunFam" id="1.20.1250.20:FF:000058">
    <property type="entry name" value="ascorbate transporter, chloroplastic isoform X1"/>
    <property type="match status" value="1"/>
</dbReference>
<evidence type="ECO:0000313" key="8">
    <source>
        <dbReference type="RefSeq" id="XP_013421815.1"/>
    </source>
</evidence>
<comment type="subcellular location">
    <subcellularLocation>
        <location evidence="1">Membrane</location>
        <topology evidence="1">Multi-pass membrane protein</topology>
    </subcellularLocation>
</comment>
<dbReference type="PROSITE" id="PS50850">
    <property type="entry name" value="MFS"/>
    <property type="match status" value="1"/>
</dbReference>